<organism evidence="2 3">
    <name type="scientific">Paspalum notatum var. saurae</name>
    <dbReference type="NCBI Taxonomy" id="547442"/>
    <lineage>
        <taxon>Eukaryota</taxon>
        <taxon>Viridiplantae</taxon>
        <taxon>Streptophyta</taxon>
        <taxon>Embryophyta</taxon>
        <taxon>Tracheophyta</taxon>
        <taxon>Spermatophyta</taxon>
        <taxon>Magnoliopsida</taxon>
        <taxon>Liliopsida</taxon>
        <taxon>Poales</taxon>
        <taxon>Poaceae</taxon>
        <taxon>PACMAD clade</taxon>
        <taxon>Panicoideae</taxon>
        <taxon>Andropogonodae</taxon>
        <taxon>Paspaleae</taxon>
        <taxon>Paspalinae</taxon>
        <taxon>Paspalum</taxon>
    </lineage>
</organism>
<feature type="compositionally biased region" description="Basic and acidic residues" evidence="1">
    <location>
        <begin position="111"/>
        <end position="161"/>
    </location>
</feature>
<accession>A0AAQ3T4S8</accession>
<name>A0AAQ3T4S8_PASNO</name>
<dbReference type="PROSITE" id="PS51257">
    <property type="entry name" value="PROKAR_LIPOPROTEIN"/>
    <property type="match status" value="1"/>
</dbReference>
<dbReference type="EMBL" id="CP144747">
    <property type="protein sequence ID" value="WVZ66142.1"/>
    <property type="molecule type" value="Genomic_DNA"/>
</dbReference>
<sequence>MIQMKKKRKLMALCAEQHIPVNPNGFISGCSHLHRLQPLGEHLLLVLINLQCVEALGQRLRFALLHTHLGRSHSRRACGHHQFDSAALLEPSPARDHIEAHLPFHLPQRRPHPEDPHDLGPPDPVRPHHLDHRGLHPDRRVQARPDGVHHPAQARPDDVRPGDVVVRAAPVVPPRPAVDAGHVERA</sequence>
<protein>
    <submittedName>
        <fullName evidence="2">Uncharacterized protein</fullName>
    </submittedName>
</protein>
<keyword evidence="3" id="KW-1185">Reference proteome</keyword>
<reference evidence="2 3" key="1">
    <citation type="submission" date="2024-02" db="EMBL/GenBank/DDBJ databases">
        <title>High-quality chromosome-scale genome assembly of Pensacola bahiagrass (Paspalum notatum Flugge var. saurae).</title>
        <authorList>
            <person name="Vega J.M."/>
            <person name="Podio M."/>
            <person name="Orjuela J."/>
            <person name="Siena L.A."/>
            <person name="Pessino S.C."/>
            <person name="Combes M.C."/>
            <person name="Mariac C."/>
            <person name="Albertini E."/>
            <person name="Pupilli F."/>
            <person name="Ortiz J.P.A."/>
            <person name="Leblanc O."/>
        </authorList>
    </citation>
    <scope>NUCLEOTIDE SEQUENCE [LARGE SCALE GENOMIC DNA]</scope>
    <source>
        <strain evidence="2">R1</strain>
        <tissue evidence="2">Leaf</tissue>
    </source>
</reference>
<feature type="region of interest" description="Disordered" evidence="1">
    <location>
        <begin position="106"/>
        <end position="163"/>
    </location>
</feature>
<gene>
    <name evidence="2" type="ORF">U9M48_015413</name>
</gene>
<dbReference type="Proteomes" id="UP001341281">
    <property type="component" value="Chromosome 03"/>
</dbReference>
<evidence type="ECO:0000256" key="1">
    <source>
        <dbReference type="SAM" id="MobiDB-lite"/>
    </source>
</evidence>
<evidence type="ECO:0000313" key="2">
    <source>
        <dbReference type="EMBL" id="WVZ66142.1"/>
    </source>
</evidence>
<proteinExistence type="predicted"/>
<dbReference type="AlphaFoldDB" id="A0AAQ3T4S8"/>
<evidence type="ECO:0000313" key="3">
    <source>
        <dbReference type="Proteomes" id="UP001341281"/>
    </source>
</evidence>